<feature type="non-terminal residue" evidence="2">
    <location>
        <position position="1"/>
    </location>
</feature>
<dbReference type="Gene3D" id="2.60.40.10">
    <property type="entry name" value="Immunoglobulins"/>
    <property type="match status" value="1"/>
</dbReference>
<dbReference type="GO" id="GO:0016020">
    <property type="term" value="C:membrane"/>
    <property type="evidence" value="ECO:0007669"/>
    <property type="project" value="UniProtKB-SubCell"/>
</dbReference>
<reference evidence="2 3" key="1">
    <citation type="submission" date="2023-11" db="EMBL/GenBank/DDBJ databases">
        <title>Halocaridina rubra genome assembly.</title>
        <authorList>
            <person name="Smith C."/>
        </authorList>
    </citation>
    <scope>NUCLEOTIDE SEQUENCE [LARGE SCALE GENOMIC DNA]</scope>
    <source>
        <strain evidence="2">EP-1</strain>
        <tissue evidence="2">Whole</tissue>
    </source>
</reference>
<dbReference type="PANTHER" id="PTHR23278">
    <property type="entry name" value="SIDESTEP PROTEIN"/>
    <property type="match status" value="1"/>
</dbReference>
<dbReference type="SUPFAM" id="SSF48726">
    <property type="entry name" value="Immunoglobulin"/>
    <property type="match status" value="1"/>
</dbReference>
<feature type="domain" description="Ig-like" evidence="1">
    <location>
        <begin position="14"/>
        <end position="127"/>
    </location>
</feature>
<dbReference type="EMBL" id="JAXCGZ010024242">
    <property type="protein sequence ID" value="KAK6996205.1"/>
    <property type="molecule type" value="Genomic_DNA"/>
</dbReference>
<gene>
    <name evidence="2" type="ORF">SK128_024578</name>
</gene>
<sequence length="131" mass="14063">VPSRLLVLNENSQPVTAGLLGPLTEGQKLTLYCVATGGRPPPQVSWWNGNILLANRSLTMGEDGSLLASKEVSYSISTDMGMKKGAGVQHVRTELTIPSLTRDYAHANLTCKASNNYISEPLSTTLSLDVY</sequence>
<feature type="non-terminal residue" evidence="2">
    <location>
        <position position="131"/>
    </location>
</feature>
<dbReference type="Proteomes" id="UP001381693">
    <property type="component" value="Unassembled WGS sequence"/>
</dbReference>
<protein>
    <recommendedName>
        <fullName evidence="1">Ig-like domain-containing protein</fullName>
    </recommendedName>
</protein>
<evidence type="ECO:0000259" key="1">
    <source>
        <dbReference type="PROSITE" id="PS50835"/>
    </source>
</evidence>
<dbReference type="PROSITE" id="PS50835">
    <property type="entry name" value="IG_LIKE"/>
    <property type="match status" value="1"/>
</dbReference>
<comment type="caution">
    <text evidence="2">The sequence shown here is derived from an EMBL/GenBank/DDBJ whole genome shotgun (WGS) entry which is preliminary data.</text>
</comment>
<evidence type="ECO:0000313" key="2">
    <source>
        <dbReference type="EMBL" id="KAK6996205.1"/>
    </source>
</evidence>
<keyword evidence="3" id="KW-1185">Reference proteome</keyword>
<dbReference type="InterPro" id="IPR036179">
    <property type="entry name" value="Ig-like_dom_sf"/>
</dbReference>
<organism evidence="2 3">
    <name type="scientific">Halocaridina rubra</name>
    <name type="common">Hawaiian red shrimp</name>
    <dbReference type="NCBI Taxonomy" id="373956"/>
    <lineage>
        <taxon>Eukaryota</taxon>
        <taxon>Metazoa</taxon>
        <taxon>Ecdysozoa</taxon>
        <taxon>Arthropoda</taxon>
        <taxon>Crustacea</taxon>
        <taxon>Multicrustacea</taxon>
        <taxon>Malacostraca</taxon>
        <taxon>Eumalacostraca</taxon>
        <taxon>Eucarida</taxon>
        <taxon>Decapoda</taxon>
        <taxon>Pleocyemata</taxon>
        <taxon>Caridea</taxon>
        <taxon>Atyoidea</taxon>
        <taxon>Atyidae</taxon>
        <taxon>Halocaridina</taxon>
    </lineage>
</organism>
<evidence type="ECO:0000313" key="3">
    <source>
        <dbReference type="Proteomes" id="UP001381693"/>
    </source>
</evidence>
<dbReference type="AlphaFoldDB" id="A0AAN8WDX3"/>
<name>A0AAN8WDX3_HALRR</name>
<accession>A0AAN8WDX3</accession>
<dbReference type="SMART" id="SM00409">
    <property type="entry name" value="IG"/>
    <property type="match status" value="1"/>
</dbReference>
<dbReference type="InterPro" id="IPR013783">
    <property type="entry name" value="Ig-like_fold"/>
</dbReference>
<dbReference type="InterPro" id="IPR007110">
    <property type="entry name" value="Ig-like_dom"/>
</dbReference>
<dbReference type="Pfam" id="PF13927">
    <property type="entry name" value="Ig_3"/>
    <property type="match status" value="1"/>
</dbReference>
<dbReference type="InterPro" id="IPR003599">
    <property type="entry name" value="Ig_sub"/>
</dbReference>
<dbReference type="PANTHER" id="PTHR23278:SF19">
    <property type="entry name" value="OBSCURIN"/>
    <property type="match status" value="1"/>
</dbReference>
<proteinExistence type="predicted"/>